<dbReference type="eggNOG" id="ENOG5031B0C">
    <property type="taxonomic scope" value="Bacteria"/>
</dbReference>
<reference key="1">
    <citation type="submission" date="2010-11" db="EMBL/GenBank/DDBJ databases">
        <title>The complete genome of chromosome of Calditerrivibrio nitroreducens DSM 19672.</title>
        <authorList>
            <consortium name="US DOE Joint Genome Institute (JGI-PGF)"/>
            <person name="Lucas S."/>
            <person name="Copeland A."/>
            <person name="Lapidus A."/>
            <person name="Bruce D."/>
            <person name="Goodwin L."/>
            <person name="Pitluck S."/>
            <person name="Kyrpides N."/>
            <person name="Mavromatis K."/>
            <person name="Ivanova N."/>
            <person name="Mikhailova N."/>
            <person name="Zeytun A."/>
            <person name="Brettin T."/>
            <person name="Detter J.C."/>
            <person name="Tapia R."/>
            <person name="Han C."/>
            <person name="Land M."/>
            <person name="Hauser L."/>
            <person name="Markowitz V."/>
            <person name="Cheng J.-F."/>
            <person name="Hugenholtz P."/>
            <person name="Woyke T."/>
            <person name="Wu D."/>
            <person name="Spring S."/>
            <person name="Schroeder M."/>
            <person name="Brambilla E."/>
            <person name="Klenk H.-P."/>
            <person name="Eisen J.A."/>
        </authorList>
    </citation>
    <scope>NUCLEOTIDE SEQUENCE [LARGE SCALE GENOMIC DNA]</scope>
    <source>
        <strain>DSM 19672</strain>
    </source>
</reference>
<reference evidence="2 3" key="2">
    <citation type="journal article" date="2011" name="Stand. Genomic Sci.">
        <title>Complete genome sequence of Calditerrivibrio nitroreducens type strain (Yu37-1).</title>
        <authorList>
            <person name="Pitluck S."/>
            <person name="Sikorski J."/>
            <person name="Zeytun A."/>
            <person name="Lapidus A."/>
            <person name="Nolan M."/>
            <person name="Lucas S."/>
            <person name="Hammon N."/>
            <person name="Deshpande S."/>
            <person name="Cheng J.F."/>
            <person name="Tapia R."/>
            <person name="Han C."/>
            <person name="Goodwin L."/>
            <person name="Liolios K."/>
            <person name="Pagani I."/>
            <person name="Ivanova N."/>
            <person name="Mavromatis K."/>
            <person name="Pati A."/>
            <person name="Chen A."/>
            <person name="Palaniappan K."/>
            <person name="Hauser L."/>
            <person name="Chang Y.J."/>
            <person name="Jeffries C.D."/>
            <person name="Detter J.C."/>
            <person name="Brambilla E."/>
            <person name="Djao O.D."/>
            <person name="Rohde M."/>
            <person name="Spring S."/>
            <person name="Goker M."/>
            <person name="Woyke T."/>
            <person name="Bristow J."/>
            <person name="Eisen J.A."/>
            <person name="Markowitz V."/>
            <person name="Hugenholtz P."/>
            <person name="Kyrpides N.C."/>
            <person name="Klenk H.P."/>
            <person name="Land M."/>
        </authorList>
    </citation>
    <scope>NUCLEOTIDE SEQUENCE [LARGE SCALE GENOMIC DNA]</scope>
    <source>
        <strain evidence="3">DSM 19672 / NBRC 101217 / Yu37-1</strain>
    </source>
</reference>
<dbReference type="KEGG" id="cni:Calni_0164"/>
<evidence type="ECO:0000313" key="3">
    <source>
        <dbReference type="Proteomes" id="UP000007039"/>
    </source>
</evidence>
<name>E4TJ41_CALNY</name>
<organism evidence="2 3">
    <name type="scientific">Calditerrivibrio nitroreducens (strain DSM 19672 / NBRC 101217 / Yu37-1)</name>
    <dbReference type="NCBI Taxonomy" id="768670"/>
    <lineage>
        <taxon>Bacteria</taxon>
        <taxon>Pseudomonadati</taxon>
        <taxon>Deferribacterota</taxon>
        <taxon>Deferribacteres</taxon>
        <taxon>Deferribacterales</taxon>
        <taxon>Calditerrivibrionaceae</taxon>
    </lineage>
</organism>
<keyword evidence="1" id="KW-0472">Membrane</keyword>
<feature type="transmembrane region" description="Helical" evidence="1">
    <location>
        <begin position="6"/>
        <end position="31"/>
    </location>
</feature>
<dbReference type="AlphaFoldDB" id="E4TJ41"/>
<keyword evidence="3" id="KW-1185">Reference proteome</keyword>
<keyword evidence="1" id="KW-1133">Transmembrane helix</keyword>
<accession>E4TJ41</accession>
<dbReference type="RefSeq" id="WP_013450294.1">
    <property type="nucleotide sequence ID" value="NC_014758.1"/>
</dbReference>
<protein>
    <recommendedName>
        <fullName evidence="4">Type 4 fimbrial biogenesis protein PilX N-terminal domain-containing protein</fullName>
    </recommendedName>
</protein>
<evidence type="ECO:0000256" key="1">
    <source>
        <dbReference type="SAM" id="Phobius"/>
    </source>
</evidence>
<evidence type="ECO:0000313" key="2">
    <source>
        <dbReference type="EMBL" id="ADR18077.1"/>
    </source>
</evidence>
<proteinExistence type="predicted"/>
<dbReference type="HOGENOM" id="CLU_1812213_0_0_0"/>
<dbReference type="EMBL" id="CP002347">
    <property type="protein sequence ID" value="ADR18077.1"/>
    <property type="molecule type" value="Genomic_DNA"/>
</dbReference>
<dbReference type="OrthoDB" id="5515090at2"/>
<gene>
    <name evidence="2" type="ordered locus">Calni_0164</name>
</gene>
<evidence type="ECO:0008006" key="4">
    <source>
        <dbReference type="Google" id="ProtNLM"/>
    </source>
</evidence>
<dbReference type="Proteomes" id="UP000007039">
    <property type="component" value="Chromosome"/>
</dbReference>
<sequence length="142" mass="15325" precursor="true">MNNKKGFSLIITLILSFVAVGFIAALLYLIMSGTVLSGKGKVYTSAIEAAKGLTERIVDAINTDTLYCGGSNTPCSDNGVINTSIINTPGYNTIGTVIKRQEYSKNVGGQTQSYYIYLINIKVNSSTSKDKAEVEFAYEVEK</sequence>
<dbReference type="STRING" id="768670.Calni_0164"/>
<keyword evidence="1" id="KW-0812">Transmembrane</keyword>